<keyword evidence="6" id="KW-1133">Transmembrane helix</keyword>
<sequence>MATIRLTGQLNSGLGAKGVDGYPSNSTTQHILVEHGRTGRPNSIDEFEDLCFFLALCGLWTNTCLHIALVALYVAQSSPRFDLICWSLATFFWGIVALSVHSMRQANRVSKLDPSNVRARSSQTQIGEALVLAVFIAWYRAIVAQRTSPFMDFFSMCSSLATEEVGPAYYWGTLWGITLSECDLATAISSVTWVGPIALLLATWTMILRWTISPASVAHASLNDVLSTSATTSKSEKEADDRISMLSDTGSMLWDRHRFLSGLPAARPQWGAHPPIYRAMFSNKRQAASTVAPPVPLKKAKVADQADLNAFFARPSKPPSSSSAIVRKDSSAGGADNGKWQSITGRMAPMNPTRPRPCCRHGQATGIFTAFKSEANRGRTFYGCTK</sequence>
<evidence type="ECO:0000313" key="9">
    <source>
        <dbReference type="Proteomes" id="UP000807469"/>
    </source>
</evidence>
<feature type="transmembrane region" description="Helical" evidence="6">
    <location>
        <begin position="124"/>
        <end position="142"/>
    </location>
</feature>
<keyword evidence="3" id="KW-0862">Zinc</keyword>
<name>A0A9P5YLE8_9AGAR</name>
<keyword evidence="6" id="KW-0472">Membrane</keyword>
<keyword evidence="1" id="KW-0479">Metal-binding</keyword>
<feature type="region of interest" description="Disordered" evidence="5">
    <location>
        <begin position="313"/>
        <end position="358"/>
    </location>
</feature>
<feature type="transmembrane region" description="Helical" evidence="6">
    <location>
        <begin position="50"/>
        <end position="75"/>
    </location>
</feature>
<evidence type="ECO:0000256" key="5">
    <source>
        <dbReference type="SAM" id="MobiDB-lite"/>
    </source>
</evidence>
<dbReference type="AlphaFoldDB" id="A0A9P5YLE8"/>
<protein>
    <recommendedName>
        <fullName evidence="7">GRF-type domain-containing protein</fullName>
    </recommendedName>
</protein>
<comment type="caution">
    <text evidence="8">The sequence shown here is derived from an EMBL/GenBank/DDBJ whole genome shotgun (WGS) entry which is preliminary data.</text>
</comment>
<keyword evidence="2 4" id="KW-0863">Zinc-finger</keyword>
<dbReference type="Proteomes" id="UP000807469">
    <property type="component" value="Unassembled WGS sequence"/>
</dbReference>
<evidence type="ECO:0000259" key="7">
    <source>
        <dbReference type="PROSITE" id="PS51999"/>
    </source>
</evidence>
<evidence type="ECO:0000256" key="3">
    <source>
        <dbReference type="ARBA" id="ARBA00022833"/>
    </source>
</evidence>
<dbReference type="PROSITE" id="PS51999">
    <property type="entry name" value="ZF_GRF"/>
    <property type="match status" value="1"/>
</dbReference>
<evidence type="ECO:0000256" key="2">
    <source>
        <dbReference type="ARBA" id="ARBA00022771"/>
    </source>
</evidence>
<keyword evidence="6" id="KW-0812">Transmembrane</keyword>
<feature type="transmembrane region" description="Helical" evidence="6">
    <location>
        <begin position="81"/>
        <end position="103"/>
    </location>
</feature>
<reference evidence="8" key="1">
    <citation type="submission" date="2020-11" db="EMBL/GenBank/DDBJ databases">
        <authorList>
            <consortium name="DOE Joint Genome Institute"/>
            <person name="Ahrendt S."/>
            <person name="Riley R."/>
            <person name="Andreopoulos W."/>
            <person name="Labutti K."/>
            <person name="Pangilinan J."/>
            <person name="Ruiz-Duenas F.J."/>
            <person name="Barrasa J.M."/>
            <person name="Sanchez-Garcia M."/>
            <person name="Camarero S."/>
            <person name="Miyauchi S."/>
            <person name="Serrano A."/>
            <person name="Linde D."/>
            <person name="Babiker R."/>
            <person name="Drula E."/>
            <person name="Ayuso-Fernandez I."/>
            <person name="Pacheco R."/>
            <person name="Padilla G."/>
            <person name="Ferreira P."/>
            <person name="Barriuso J."/>
            <person name="Kellner H."/>
            <person name="Castanera R."/>
            <person name="Alfaro M."/>
            <person name="Ramirez L."/>
            <person name="Pisabarro A.G."/>
            <person name="Kuo A."/>
            <person name="Tritt A."/>
            <person name="Lipzen A."/>
            <person name="He G."/>
            <person name="Yan M."/>
            <person name="Ng V."/>
            <person name="Cullen D."/>
            <person name="Martin F."/>
            <person name="Rosso M.-N."/>
            <person name="Henrissat B."/>
            <person name="Hibbett D."/>
            <person name="Martinez A.T."/>
            <person name="Grigoriev I.V."/>
        </authorList>
    </citation>
    <scope>NUCLEOTIDE SEQUENCE</scope>
    <source>
        <strain evidence="8">CIRM-BRFM 674</strain>
    </source>
</reference>
<dbReference type="InterPro" id="IPR010666">
    <property type="entry name" value="Znf_GRF"/>
</dbReference>
<organism evidence="8 9">
    <name type="scientific">Pholiota conissans</name>
    <dbReference type="NCBI Taxonomy" id="109636"/>
    <lineage>
        <taxon>Eukaryota</taxon>
        <taxon>Fungi</taxon>
        <taxon>Dikarya</taxon>
        <taxon>Basidiomycota</taxon>
        <taxon>Agaricomycotina</taxon>
        <taxon>Agaricomycetes</taxon>
        <taxon>Agaricomycetidae</taxon>
        <taxon>Agaricales</taxon>
        <taxon>Agaricineae</taxon>
        <taxon>Strophariaceae</taxon>
        <taxon>Pholiota</taxon>
    </lineage>
</organism>
<evidence type="ECO:0000256" key="1">
    <source>
        <dbReference type="ARBA" id="ARBA00022723"/>
    </source>
</evidence>
<evidence type="ECO:0000313" key="8">
    <source>
        <dbReference type="EMBL" id="KAF9471977.1"/>
    </source>
</evidence>
<accession>A0A9P5YLE8</accession>
<keyword evidence="9" id="KW-1185">Reference proteome</keyword>
<dbReference type="EMBL" id="MU155595">
    <property type="protein sequence ID" value="KAF9471977.1"/>
    <property type="molecule type" value="Genomic_DNA"/>
</dbReference>
<evidence type="ECO:0000256" key="6">
    <source>
        <dbReference type="SAM" id="Phobius"/>
    </source>
</evidence>
<proteinExistence type="predicted"/>
<gene>
    <name evidence="8" type="ORF">BDN70DRAFT_925911</name>
</gene>
<evidence type="ECO:0000256" key="4">
    <source>
        <dbReference type="PROSITE-ProRule" id="PRU01343"/>
    </source>
</evidence>
<feature type="domain" description="GRF-type" evidence="7">
    <location>
        <begin position="359"/>
        <end position="386"/>
    </location>
</feature>
<dbReference type="GO" id="GO:0008270">
    <property type="term" value="F:zinc ion binding"/>
    <property type="evidence" value="ECO:0007669"/>
    <property type="project" value="UniProtKB-KW"/>
</dbReference>
<dbReference type="OrthoDB" id="10535360at2759"/>